<evidence type="ECO:0000313" key="2">
    <source>
        <dbReference type="Proteomes" id="UP000182652"/>
    </source>
</evidence>
<evidence type="ECO:0000313" key="1">
    <source>
        <dbReference type="EMBL" id="SEC98945.1"/>
    </source>
</evidence>
<dbReference type="STRING" id="156980.SAMN04489745_3628"/>
<dbReference type="Proteomes" id="UP000182652">
    <property type="component" value="Unassembled WGS sequence"/>
</dbReference>
<accession>A0A1H4X095</accession>
<dbReference type="EMBL" id="FNSN01000008">
    <property type="protein sequence ID" value="SEC98945.1"/>
    <property type="molecule type" value="Genomic_DNA"/>
</dbReference>
<organism evidence="1 2">
    <name type="scientific">Arthrobacter woluwensis</name>
    <dbReference type="NCBI Taxonomy" id="156980"/>
    <lineage>
        <taxon>Bacteria</taxon>
        <taxon>Bacillati</taxon>
        <taxon>Actinomycetota</taxon>
        <taxon>Actinomycetes</taxon>
        <taxon>Micrococcales</taxon>
        <taxon>Micrococcaceae</taxon>
        <taxon>Arthrobacter</taxon>
    </lineage>
</organism>
<name>A0A1H4X095_9MICC</name>
<gene>
    <name evidence="1" type="ORF">SAMN04489745_3628</name>
</gene>
<dbReference type="AlphaFoldDB" id="A0A1H4X095"/>
<dbReference type="RefSeq" id="WP_074784725.1">
    <property type="nucleotide sequence ID" value="NZ_FNSN01000008.1"/>
</dbReference>
<protein>
    <submittedName>
        <fullName evidence="1">Uncharacterized protein</fullName>
    </submittedName>
</protein>
<keyword evidence="2" id="KW-1185">Reference proteome</keyword>
<sequence>MIQGLLNGAGSLLSSIGSFFLNQLPGWIVGPFKAALGSTHRRECSGSSVSSSFRPCRWVKKAGPQATAAITAVARKVTSEATKHFTKADQLRKAASSLMSRAAQVSG</sequence>
<proteinExistence type="predicted"/>
<reference evidence="1 2" key="1">
    <citation type="submission" date="2016-10" db="EMBL/GenBank/DDBJ databases">
        <authorList>
            <person name="de Groot N.N."/>
        </authorList>
    </citation>
    <scope>NUCLEOTIDE SEQUENCE [LARGE SCALE GENOMIC DNA]</scope>
    <source>
        <strain evidence="1 2">DSM 10495</strain>
    </source>
</reference>